<dbReference type="InterPro" id="IPR001851">
    <property type="entry name" value="ABC_transp_permease"/>
</dbReference>
<dbReference type="RefSeq" id="WP_161353490.1">
    <property type="nucleotide sequence ID" value="NZ_WTUX01000022.1"/>
</dbReference>
<evidence type="ECO:0000256" key="1">
    <source>
        <dbReference type="ARBA" id="ARBA00004651"/>
    </source>
</evidence>
<feature type="transmembrane region" description="Helical" evidence="6">
    <location>
        <begin position="292"/>
        <end position="310"/>
    </location>
</feature>
<feature type="transmembrane region" description="Helical" evidence="6">
    <location>
        <begin position="120"/>
        <end position="137"/>
    </location>
</feature>
<accession>A0A845M8G9</accession>
<keyword evidence="2" id="KW-1003">Cell membrane</keyword>
<dbReference type="GO" id="GO:0005886">
    <property type="term" value="C:plasma membrane"/>
    <property type="evidence" value="ECO:0007669"/>
    <property type="project" value="UniProtKB-SubCell"/>
</dbReference>
<feature type="transmembrane region" description="Helical" evidence="6">
    <location>
        <begin position="42"/>
        <end position="65"/>
    </location>
</feature>
<feature type="transmembrane region" description="Helical" evidence="6">
    <location>
        <begin position="258"/>
        <end position="280"/>
    </location>
</feature>
<dbReference type="CDD" id="cd06581">
    <property type="entry name" value="TM_PBP1_LivM_like"/>
    <property type="match status" value="1"/>
</dbReference>
<dbReference type="EMBL" id="WTUX01000022">
    <property type="protein sequence ID" value="MZR15088.1"/>
    <property type="molecule type" value="Genomic_DNA"/>
</dbReference>
<dbReference type="Proteomes" id="UP000467322">
    <property type="component" value="Unassembled WGS sequence"/>
</dbReference>
<comment type="subcellular location">
    <subcellularLocation>
        <location evidence="1">Cell membrane</location>
        <topology evidence="1">Multi-pass membrane protein</topology>
    </subcellularLocation>
</comment>
<evidence type="ECO:0000256" key="4">
    <source>
        <dbReference type="ARBA" id="ARBA00022989"/>
    </source>
</evidence>
<evidence type="ECO:0000256" key="3">
    <source>
        <dbReference type="ARBA" id="ARBA00022692"/>
    </source>
</evidence>
<evidence type="ECO:0000256" key="6">
    <source>
        <dbReference type="SAM" id="Phobius"/>
    </source>
</evidence>
<keyword evidence="8" id="KW-1185">Reference proteome</keyword>
<organism evidence="7 8">
    <name type="scientific">Maritimibacter harenae</name>
    <dbReference type="NCBI Taxonomy" id="2606218"/>
    <lineage>
        <taxon>Bacteria</taxon>
        <taxon>Pseudomonadati</taxon>
        <taxon>Pseudomonadota</taxon>
        <taxon>Alphaproteobacteria</taxon>
        <taxon>Rhodobacterales</taxon>
        <taxon>Roseobacteraceae</taxon>
        <taxon>Maritimibacter</taxon>
    </lineage>
</organism>
<dbReference type="AlphaFoldDB" id="A0A845M8G9"/>
<reference evidence="7 8" key="1">
    <citation type="submission" date="2019-12" db="EMBL/GenBank/DDBJ databases">
        <title>Maritimibacter sp. nov. sp. isolated from sea sand.</title>
        <authorList>
            <person name="Kim J."/>
            <person name="Jeong S.E."/>
            <person name="Jung H.S."/>
            <person name="Jeon C.O."/>
        </authorList>
    </citation>
    <scope>NUCLEOTIDE SEQUENCE [LARGE SCALE GENOMIC DNA]</scope>
    <source>
        <strain evidence="7 8">DP07</strain>
    </source>
</reference>
<name>A0A845M8G9_9RHOB</name>
<dbReference type="PANTHER" id="PTHR30482">
    <property type="entry name" value="HIGH-AFFINITY BRANCHED-CHAIN AMINO ACID TRANSPORT SYSTEM PERMEASE"/>
    <property type="match status" value="1"/>
</dbReference>
<comment type="caution">
    <text evidence="7">The sequence shown here is derived from an EMBL/GenBank/DDBJ whole genome shotgun (WGS) entry which is preliminary data.</text>
</comment>
<keyword evidence="5 6" id="KW-0472">Membrane</keyword>
<evidence type="ECO:0000313" key="8">
    <source>
        <dbReference type="Proteomes" id="UP000467322"/>
    </source>
</evidence>
<dbReference type="GO" id="GO:0015658">
    <property type="term" value="F:branched-chain amino acid transmembrane transporter activity"/>
    <property type="evidence" value="ECO:0007669"/>
    <property type="project" value="InterPro"/>
</dbReference>
<proteinExistence type="predicted"/>
<keyword evidence="4 6" id="KW-1133">Transmembrane helix</keyword>
<dbReference type="Pfam" id="PF02653">
    <property type="entry name" value="BPD_transp_2"/>
    <property type="match status" value="1"/>
</dbReference>
<gene>
    <name evidence="7" type="ORF">GQE99_18880</name>
</gene>
<feature type="transmembrane region" description="Helical" evidence="6">
    <location>
        <begin position="171"/>
        <end position="190"/>
    </location>
</feature>
<evidence type="ECO:0000256" key="2">
    <source>
        <dbReference type="ARBA" id="ARBA00022475"/>
    </source>
</evidence>
<feature type="transmembrane region" description="Helical" evidence="6">
    <location>
        <begin position="220"/>
        <end position="238"/>
    </location>
</feature>
<sequence>MSDTTLTPKRTRTIAGIPFLGEAILIAVVIGAYFLFPYNLAFLTRILIMVLLVLSLDLVLGFAGIATLGQAAMYGTGAYAAGLFAVHVTGAPLPGLVVGAVAGAALAFLSGLVLMRAKGLTLIMLTIAVASICHEIANKARDVTGGADGLRGIRMEPVAGLFEFDFIGKTAYWYVFVVVFVVFLLLKRLANAPLGQSLRGIHESPERMAAIGAPVYRRLVLAYTLGGGIAGLAGALAAQVTQLVSLEVYSFNLSAEALIMLILGGTGRLYGAIIGTVIFMTVHHVAAAADPFNWLFLIGLMVLGVVFFLPKGLAHLPTALTRLVRGRT</sequence>
<protein>
    <submittedName>
        <fullName evidence="7">Branched-chain amino acid ABC transporter permease</fullName>
    </submittedName>
</protein>
<dbReference type="InterPro" id="IPR043428">
    <property type="entry name" value="LivM-like"/>
</dbReference>
<evidence type="ECO:0000256" key="5">
    <source>
        <dbReference type="ARBA" id="ARBA00023136"/>
    </source>
</evidence>
<feature type="transmembrane region" description="Helical" evidence="6">
    <location>
        <begin position="96"/>
        <end position="115"/>
    </location>
</feature>
<keyword evidence="3 6" id="KW-0812">Transmembrane</keyword>
<evidence type="ECO:0000313" key="7">
    <source>
        <dbReference type="EMBL" id="MZR15088.1"/>
    </source>
</evidence>
<feature type="transmembrane region" description="Helical" evidence="6">
    <location>
        <begin position="12"/>
        <end position="36"/>
    </location>
</feature>
<dbReference type="PANTHER" id="PTHR30482:SF17">
    <property type="entry name" value="ABC TRANSPORTER ATP-BINDING PROTEIN"/>
    <property type="match status" value="1"/>
</dbReference>